<evidence type="ECO:0000256" key="2">
    <source>
        <dbReference type="ARBA" id="ARBA00013932"/>
    </source>
</evidence>
<dbReference type="CDD" id="cd20550">
    <property type="entry name" value="CYCLIN_TFIIB_archaea_like_rpt2"/>
    <property type="match status" value="1"/>
</dbReference>
<keyword evidence="7" id="KW-0863">Zinc-finger</keyword>
<accession>A0A2T9WUQ4</accession>
<evidence type="ECO:0000256" key="3">
    <source>
        <dbReference type="ARBA" id="ARBA00022737"/>
    </source>
</evidence>
<dbReference type="Proteomes" id="UP000245908">
    <property type="component" value="Unassembled WGS sequence"/>
</dbReference>
<keyword evidence="7" id="KW-0479">Metal-binding</keyword>
<dbReference type="EMBL" id="QEFH01000003">
    <property type="protein sequence ID" value="PVU71580.1"/>
    <property type="molecule type" value="Genomic_DNA"/>
</dbReference>
<reference evidence="9" key="4">
    <citation type="submission" date="2021-11" db="EMBL/GenBank/DDBJ databases">
        <authorList>
            <person name="Munson-Mcgee J."/>
            <person name="Field E."/>
            <person name="Bateson M."/>
            <person name="Rooney C."/>
            <person name="Stepanauskas R."/>
            <person name="Young M."/>
        </authorList>
    </citation>
    <scope>NUCLEOTIDE SEQUENCE</scope>
    <source>
        <strain evidence="9">SCGC AB-777_F03</strain>
    </source>
</reference>
<dbReference type="Pfam" id="PF00382">
    <property type="entry name" value="TFIIB"/>
    <property type="match status" value="2"/>
</dbReference>
<dbReference type="RefSeq" id="WP_228615271.1">
    <property type="nucleotide sequence ID" value="NZ_QEFP02000006.1"/>
</dbReference>
<evidence type="ECO:0000313" key="9">
    <source>
        <dbReference type="EMBL" id="MCC5447043.1"/>
    </source>
</evidence>
<keyword evidence="4" id="KW-0805">Transcription regulation</keyword>
<dbReference type="InterPro" id="IPR036915">
    <property type="entry name" value="Cyclin-like_sf"/>
</dbReference>
<name>A0A2T9WUQ4_NANST</name>
<dbReference type="PROSITE" id="PS51134">
    <property type="entry name" value="ZF_TFIIB"/>
    <property type="match status" value="1"/>
</dbReference>
<reference evidence="11" key="3">
    <citation type="submission" date="2017-05" db="EMBL/GenBank/DDBJ databases">
        <authorList>
            <person name="Song R."/>
            <person name="Chenine A.L."/>
            <person name="Ruprecht R.M."/>
        </authorList>
    </citation>
    <scope>NUCLEOTIDE SEQUENCE</scope>
    <source>
        <strain evidence="10">SCGC AB-777_F03</strain>
        <strain evidence="11">SCGC AB-777_O03</strain>
    </source>
</reference>
<dbReference type="Pfam" id="PF08271">
    <property type="entry name" value="Zn_Ribbon_TF"/>
    <property type="match status" value="1"/>
</dbReference>
<evidence type="ECO:0000256" key="5">
    <source>
        <dbReference type="ARBA" id="ARBA00023163"/>
    </source>
</evidence>
<reference evidence="11 12" key="1">
    <citation type="journal article" date="2015" name="Appl. Environ. Microbiol.">
        <title>Nanoarchaeota, Their Sulfolobales Host, and Nanoarchaeota Virus Distribution across Yellowstone National Park Hot Springs.</title>
        <authorList>
            <person name="Munson-McGee J.H."/>
            <person name="Field E.K."/>
            <person name="Bateson M."/>
            <person name="Rooney C."/>
            <person name="Stepanauskas R."/>
            <person name="Young M.J."/>
        </authorList>
    </citation>
    <scope>NUCLEOTIDE SEQUENCE [LARGE SCALE GENOMIC DNA]</scope>
    <source>
        <strain evidence="9">SCGC AB-777_F03</strain>
        <strain evidence="11">SCGC AB-777_O03</strain>
    </source>
</reference>
<keyword evidence="3" id="KW-0677">Repeat</keyword>
<gene>
    <name evidence="9" type="ORF">DDW03_001335</name>
    <name evidence="10" type="ORF">DDW03_01105</name>
    <name evidence="11" type="ORF">DDW05_00555</name>
</gene>
<dbReference type="EMBL" id="QEFP01000003">
    <property type="protein sequence ID" value="PVU68799.1"/>
    <property type="molecule type" value="Genomic_DNA"/>
</dbReference>
<dbReference type="SMART" id="SM00385">
    <property type="entry name" value="CYCLIN"/>
    <property type="match status" value="2"/>
</dbReference>
<comment type="similarity">
    <text evidence="1">Belongs to the TFIIB family.</text>
</comment>
<evidence type="ECO:0000313" key="12">
    <source>
        <dbReference type="Proteomes" id="UP000245908"/>
    </source>
</evidence>
<sequence length="308" mass="34635">MVQKLIKNPELKCPVCGSTEFIYNEKTAELVCAKCGYVIEEVPYLGKEYRTINSEDAEKLSRTGSAMRYTNIPSMISTEIGKAESKDEDTTLSRKLKKWQQRSTSSYERNLKLAQQELRRISSFLQLPKQVEETALKLYLDAVEKGLIRGRSVETVIAACTYIACRIHDVARTIDEIVKASNIHKKELGRTYKHLLQALKIKIQPIDVTEYVHRFSSLLGLPPEVVSTAIEIVNKAKESDITAGRGPAGVAAAAIYLACVKHGIQKTQKDIAEVAGITEVTIRNRYKEMLEKLNLKDIEAKMNSAEEW</sequence>
<evidence type="ECO:0000259" key="8">
    <source>
        <dbReference type="PROSITE" id="PS51134"/>
    </source>
</evidence>
<dbReference type="InterPro" id="IPR023486">
    <property type="entry name" value="TFIIB_CS"/>
</dbReference>
<protein>
    <recommendedName>
        <fullName evidence="2">Transcription initiation factor IIB</fullName>
    </recommendedName>
</protein>
<dbReference type="PANTHER" id="PTHR11618:SF13">
    <property type="entry name" value="TRANSCRIPTION INITIATION FACTOR IIB"/>
    <property type="match status" value="1"/>
</dbReference>
<comment type="function">
    <text evidence="6">Stabilizes TBP binding to an archaeal box-A promoter. Also responsible for recruiting RNA polymerase II to the pre-initiation complex (DNA-TBP-TFIIB).</text>
</comment>
<dbReference type="GO" id="GO:0070897">
    <property type="term" value="P:transcription preinitiation complex assembly"/>
    <property type="evidence" value="ECO:0007669"/>
    <property type="project" value="InterPro"/>
</dbReference>
<dbReference type="CDD" id="cd20549">
    <property type="entry name" value="CYCLIN_TFIIB_archaea_like_rpt1"/>
    <property type="match status" value="1"/>
</dbReference>
<dbReference type="GO" id="GO:0097550">
    <property type="term" value="C:transcription preinitiation complex"/>
    <property type="evidence" value="ECO:0007669"/>
    <property type="project" value="TreeGrafter"/>
</dbReference>
<dbReference type="SUPFAM" id="SSF57783">
    <property type="entry name" value="Zinc beta-ribbon"/>
    <property type="match status" value="1"/>
</dbReference>
<dbReference type="InterPro" id="IPR013150">
    <property type="entry name" value="TFIIB_cyclin"/>
</dbReference>
<organism evidence="11 12">
    <name type="scientific">Nanobsidianus stetteri</name>
    <dbReference type="NCBI Taxonomy" id="1294122"/>
    <lineage>
        <taxon>Archaea</taxon>
        <taxon>Nanobdellota</taxon>
        <taxon>Candidatus Nanoarchaeia</taxon>
        <taxon>Nanoarchaeales</taxon>
        <taxon>Nanopusillaceae</taxon>
        <taxon>Candidatus Nanobsidianus</taxon>
    </lineage>
</organism>
<dbReference type="GO" id="GO:0017025">
    <property type="term" value="F:TBP-class protein binding"/>
    <property type="evidence" value="ECO:0007669"/>
    <property type="project" value="InterPro"/>
</dbReference>
<dbReference type="Proteomes" id="UP000245509">
    <property type="component" value="Unassembled WGS sequence"/>
</dbReference>
<dbReference type="AlphaFoldDB" id="A0A2T9WUQ4"/>
<keyword evidence="5" id="KW-0804">Transcription</keyword>
<evidence type="ECO:0000256" key="6">
    <source>
        <dbReference type="ARBA" id="ARBA00053882"/>
    </source>
</evidence>
<evidence type="ECO:0000256" key="4">
    <source>
        <dbReference type="ARBA" id="ARBA00023015"/>
    </source>
</evidence>
<comment type="caution">
    <text evidence="11">The sequence shown here is derived from an EMBL/GenBank/DDBJ whole genome shotgun (WGS) entry which is preliminary data.</text>
</comment>
<reference evidence="9" key="2">
    <citation type="submission" date="2017-05" db="EMBL/GenBank/DDBJ databases">
        <authorList>
            <person name="Munson-Mcgee J.H."/>
        </authorList>
    </citation>
    <scope>NUCLEOTIDE SEQUENCE</scope>
    <source>
        <strain evidence="9">SCGC AB-777_F03</strain>
    </source>
</reference>
<evidence type="ECO:0000313" key="11">
    <source>
        <dbReference type="EMBL" id="PVU71580.1"/>
    </source>
</evidence>
<evidence type="ECO:0000313" key="10">
    <source>
        <dbReference type="EMBL" id="PVU68799.1"/>
    </source>
</evidence>
<dbReference type="GO" id="GO:0008270">
    <property type="term" value="F:zinc ion binding"/>
    <property type="evidence" value="ECO:0007669"/>
    <property type="project" value="UniProtKB-KW"/>
</dbReference>
<feature type="domain" description="TFIIB-type" evidence="8">
    <location>
        <begin position="9"/>
        <end position="40"/>
    </location>
</feature>
<dbReference type="PANTHER" id="PTHR11618">
    <property type="entry name" value="TRANSCRIPTION INITIATION FACTOR IIB-RELATED"/>
    <property type="match status" value="1"/>
</dbReference>
<dbReference type="InterPro" id="IPR000812">
    <property type="entry name" value="TFIIB"/>
</dbReference>
<dbReference type="PRINTS" id="PR00685">
    <property type="entry name" value="TIFACTORIIB"/>
</dbReference>
<dbReference type="Gene3D" id="1.10.472.170">
    <property type="match status" value="1"/>
</dbReference>
<dbReference type="PROSITE" id="PS00782">
    <property type="entry name" value="TFIIB"/>
    <property type="match status" value="1"/>
</dbReference>
<evidence type="ECO:0000256" key="1">
    <source>
        <dbReference type="ARBA" id="ARBA00010857"/>
    </source>
</evidence>
<dbReference type="InterPro" id="IPR013137">
    <property type="entry name" value="Znf_TFIIB"/>
</dbReference>
<keyword evidence="7" id="KW-0862">Zinc</keyword>
<dbReference type="FunFam" id="1.10.472.10:FF:000023">
    <property type="entry name" value="Transcription initiation factor IIB"/>
    <property type="match status" value="1"/>
</dbReference>
<dbReference type="SUPFAM" id="SSF47954">
    <property type="entry name" value="Cyclin-like"/>
    <property type="match status" value="2"/>
</dbReference>
<dbReference type="InterPro" id="IPR013763">
    <property type="entry name" value="Cyclin-like_dom"/>
</dbReference>
<dbReference type="EMBL" id="QEFP02000006">
    <property type="protein sequence ID" value="MCC5447043.1"/>
    <property type="molecule type" value="Genomic_DNA"/>
</dbReference>
<evidence type="ECO:0000256" key="7">
    <source>
        <dbReference type="PROSITE-ProRule" id="PRU00469"/>
    </source>
</evidence>
<dbReference type="Gene3D" id="1.10.472.10">
    <property type="entry name" value="Cyclin-like"/>
    <property type="match status" value="1"/>
</dbReference>
<proteinExistence type="inferred from homology"/>